<feature type="region of interest" description="Disordered" evidence="1">
    <location>
        <begin position="99"/>
        <end position="127"/>
    </location>
</feature>
<evidence type="ECO:0000313" key="3">
    <source>
        <dbReference type="Proteomes" id="UP001149165"/>
    </source>
</evidence>
<protein>
    <submittedName>
        <fullName evidence="2">Uncharacterized protein</fullName>
    </submittedName>
</protein>
<accession>A0A9W9F594</accession>
<dbReference type="AlphaFoldDB" id="A0A9W9F594"/>
<evidence type="ECO:0000313" key="2">
    <source>
        <dbReference type="EMBL" id="KAJ5093772.1"/>
    </source>
</evidence>
<gene>
    <name evidence="2" type="ORF">N7456_009633</name>
</gene>
<keyword evidence="3" id="KW-1185">Reference proteome</keyword>
<feature type="compositionally biased region" description="Polar residues" evidence="1">
    <location>
        <begin position="1"/>
        <end position="15"/>
    </location>
</feature>
<dbReference type="EMBL" id="JAPQKH010000006">
    <property type="protein sequence ID" value="KAJ5093772.1"/>
    <property type="molecule type" value="Genomic_DNA"/>
</dbReference>
<reference evidence="2" key="2">
    <citation type="journal article" date="2023" name="IMA Fungus">
        <title>Comparative genomic study of the Penicillium genus elucidates a diverse pangenome and 15 lateral gene transfer events.</title>
        <authorList>
            <person name="Petersen C."/>
            <person name="Sorensen T."/>
            <person name="Nielsen M.R."/>
            <person name="Sondergaard T.E."/>
            <person name="Sorensen J.L."/>
            <person name="Fitzpatrick D.A."/>
            <person name="Frisvad J.C."/>
            <person name="Nielsen K.L."/>
        </authorList>
    </citation>
    <scope>NUCLEOTIDE SEQUENCE</scope>
    <source>
        <strain evidence="2">IBT 30069</strain>
    </source>
</reference>
<reference evidence="2" key="1">
    <citation type="submission" date="2022-11" db="EMBL/GenBank/DDBJ databases">
        <authorList>
            <person name="Petersen C."/>
        </authorList>
    </citation>
    <scope>NUCLEOTIDE SEQUENCE</scope>
    <source>
        <strain evidence="2">IBT 30069</strain>
    </source>
</reference>
<feature type="region of interest" description="Disordered" evidence="1">
    <location>
        <begin position="1"/>
        <end position="73"/>
    </location>
</feature>
<evidence type="ECO:0000256" key="1">
    <source>
        <dbReference type="SAM" id="MobiDB-lite"/>
    </source>
</evidence>
<dbReference type="Proteomes" id="UP001149165">
    <property type="component" value="Unassembled WGS sequence"/>
</dbReference>
<name>A0A9W9F594_9EURO</name>
<dbReference type="OrthoDB" id="4504900at2759"/>
<organism evidence="2 3">
    <name type="scientific">Penicillium angulare</name>
    <dbReference type="NCBI Taxonomy" id="116970"/>
    <lineage>
        <taxon>Eukaryota</taxon>
        <taxon>Fungi</taxon>
        <taxon>Dikarya</taxon>
        <taxon>Ascomycota</taxon>
        <taxon>Pezizomycotina</taxon>
        <taxon>Eurotiomycetes</taxon>
        <taxon>Eurotiomycetidae</taxon>
        <taxon>Eurotiales</taxon>
        <taxon>Aspergillaceae</taxon>
        <taxon>Penicillium</taxon>
    </lineage>
</organism>
<proteinExistence type="predicted"/>
<sequence>MPESPSHSYTAQSISGGAGLHPTPANNVGGGAGWGDKSFRKGGTDRDDENDHQDFGHGSEPHGVTMADAMSSQQHKIRAKFNFLDQSEESAYAAHVKPMSQHGEPTCASEDHSFMNHKPGGSRTMPGWGTMRNLMGAMGGHSS</sequence>
<comment type="caution">
    <text evidence="2">The sequence shown here is derived from an EMBL/GenBank/DDBJ whole genome shotgun (WGS) entry which is preliminary data.</text>
</comment>